<dbReference type="Gene3D" id="3.40.50.1000">
    <property type="entry name" value="HAD superfamily/HAD-like"/>
    <property type="match status" value="1"/>
</dbReference>
<dbReference type="Gene3D" id="1.10.150.240">
    <property type="entry name" value="Putative phosphatase, domain 2"/>
    <property type="match status" value="1"/>
</dbReference>
<dbReference type="SFLD" id="SFLDS00003">
    <property type="entry name" value="Haloacid_Dehalogenase"/>
    <property type="match status" value="1"/>
</dbReference>
<dbReference type="InterPro" id="IPR036412">
    <property type="entry name" value="HAD-like_sf"/>
</dbReference>
<dbReference type="Pfam" id="PF00702">
    <property type="entry name" value="Hydrolase"/>
    <property type="match status" value="1"/>
</dbReference>
<dbReference type="Proteomes" id="UP000186400">
    <property type="component" value="Unassembled WGS sequence"/>
</dbReference>
<keyword evidence="2" id="KW-1185">Reference proteome</keyword>
<evidence type="ECO:0000313" key="1">
    <source>
        <dbReference type="EMBL" id="SIQ25818.1"/>
    </source>
</evidence>
<reference evidence="1 2" key="1">
    <citation type="submission" date="2017-01" db="EMBL/GenBank/DDBJ databases">
        <authorList>
            <person name="Mah S.A."/>
            <person name="Swanson W.J."/>
            <person name="Moy G.W."/>
            <person name="Vacquier V.D."/>
        </authorList>
    </citation>
    <scope>NUCLEOTIDE SEQUENCE [LARGE SCALE GENOMIC DNA]</scope>
    <source>
        <strain evidence="1 2">ASpG1</strain>
    </source>
</reference>
<dbReference type="NCBIfam" id="TIGR01509">
    <property type="entry name" value="HAD-SF-IA-v3"/>
    <property type="match status" value="1"/>
</dbReference>
<dbReference type="PANTHER" id="PTHR18901:SF38">
    <property type="entry name" value="PSEUDOURIDINE-5'-PHOSPHATASE"/>
    <property type="match status" value="1"/>
</dbReference>
<dbReference type="EMBL" id="FTMS01000006">
    <property type="protein sequence ID" value="SIQ25818.1"/>
    <property type="molecule type" value="Genomic_DNA"/>
</dbReference>
<dbReference type="RefSeq" id="WP_076488317.1">
    <property type="nucleotide sequence ID" value="NZ_FTMS01000006.1"/>
</dbReference>
<dbReference type="SFLD" id="SFLDG01135">
    <property type="entry name" value="C1.5.6:_HAD__Beta-PGM__Phospha"/>
    <property type="match status" value="1"/>
</dbReference>
<name>A0A1N6RAF3_9SPIO</name>
<sequence>MDRETSTAPSEPLVTTPPGAVIFDMDGVLIDSEPLHQQVEQQIFREAGICLSAREHARFLGMSSPNMWDLVRRNYGVKTPQEELLQREQELYQAILEQQGVPLVPGVEALLEQLQCRGIPRAIASSAPMEQIEYTLANTPLGRFFSVTVSGAGLPRSKPDPEIFLLAARDLGYAPEECLVIEDAPAGVAAAGAAGMTCIGFANPHSGEVDLSAADRVCHSMEEVAALLNL</sequence>
<dbReference type="InterPro" id="IPR023198">
    <property type="entry name" value="PGP-like_dom2"/>
</dbReference>
<dbReference type="SFLD" id="SFLDG01129">
    <property type="entry name" value="C1.5:_HAD__Beta-PGM__Phosphata"/>
    <property type="match status" value="1"/>
</dbReference>
<evidence type="ECO:0000313" key="2">
    <source>
        <dbReference type="Proteomes" id="UP000186400"/>
    </source>
</evidence>
<dbReference type="InterPro" id="IPR023214">
    <property type="entry name" value="HAD_sf"/>
</dbReference>
<organism evidence="1 2">
    <name type="scientific">Alkalispirochaeta americana</name>
    <dbReference type="NCBI Taxonomy" id="159291"/>
    <lineage>
        <taxon>Bacteria</taxon>
        <taxon>Pseudomonadati</taxon>
        <taxon>Spirochaetota</taxon>
        <taxon>Spirochaetia</taxon>
        <taxon>Spirochaetales</taxon>
        <taxon>Spirochaetaceae</taxon>
        <taxon>Alkalispirochaeta</taxon>
    </lineage>
</organism>
<accession>A0A1N6RAF3</accession>
<dbReference type="PRINTS" id="PR00413">
    <property type="entry name" value="HADHALOGNASE"/>
</dbReference>
<protein>
    <submittedName>
        <fullName evidence="1">Haloacid dehalogenase superfamily, subfamily IA, variant 3 with third motif having DD or ED</fullName>
    </submittedName>
</protein>
<dbReference type="OrthoDB" id="9797743at2"/>
<gene>
    <name evidence="1" type="ORF">SAMN05920897_10626</name>
</gene>
<dbReference type="AlphaFoldDB" id="A0A1N6RAF3"/>
<dbReference type="InterPro" id="IPR006439">
    <property type="entry name" value="HAD-SF_hydro_IA"/>
</dbReference>
<dbReference type="PANTHER" id="PTHR18901">
    <property type="entry name" value="2-DEOXYGLUCOSE-6-PHOSPHATE PHOSPHATASE 2"/>
    <property type="match status" value="1"/>
</dbReference>
<proteinExistence type="predicted"/>
<dbReference type="SUPFAM" id="SSF56784">
    <property type="entry name" value="HAD-like"/>
    <property type="match status" value="1"/>
</dbReference>
<dbReference type="STRING" id="159291.SAMN05920897_10626"/>